<feature type="domain" description="7,8-dihydro-6-hydroxymethylpterin-pyrophosphokinase" evidence="13">
    <location>
        <begin position="9"/>
        <end position="126"/>
    </location>
</feature>
<evidence type="ECO:0000313" key="15">
    <source>
        <dbReference type="Proteomes" id="UP001375743"/>
    </source>
</evidence>
<keyword evidence="15" id="KW-1185">Reference proteome</keyword>
<name>A0ABU8XWL7_9PROT</name>
<evidence type="ECO:0000313" key="14">
    <source>
        <dbReference type="EMBL" id="MEK0085436.1"/>
    </source>
</evidence>
<dbReference type="EC" id="2.7.6.3" evidence="3"/>
<evidence type="ECO:0000256" key="9">
    <source>
        <dbReference type="ARBA" id="ARBA00022909"/>
    </source>
</evidence>
<evidence type="ECO:0000256" key="7">
    <source>
        <dbReference type="ARBA" id="ARBA00022777"/>
    </source>
</evidence>
<evidence type="ECO:0000259" key="13">
    <source>
        <dbReference type="Pfam" id="PF01288"/>
    </source>
</evidence>
<accession>A0ABU8XWL7</accession>
<keyword evidence="5 14" id="KW-0808">Transferase</keyword>
<sequence>MSMREGYLLGIGTNLDPERNALRIVERLVVRFGRILLSRLYATAPVGMTSERTFLNFCAFAATDLEPAAMKALCVGIEVELGRDRSHPGSKTRDRPADIDLQIRFFADGSRIVLEEIPPYLAVPAAEILALLSPGEPVPPAGAGICVLAAGGLRLGEAPAAVDRDDGTGLVVVG</sequence>
<dbReference type="RefSeq" id="WP_418161285.1">
    <property type="nucleotide sequence ID" value="NZ_JBBLZC010000027.1"/>
</dbReference>
<evidence type="ECO:0000256" key="11">
    <source>
        <dbReference type="ARBA" id="ARBA00029766"/>
    </source>
</evidence>
<evidence type="ECO:0000256" key="2">
    <source>
        <dbReference type="ARBA" id="ARBA00005810"/>
    </source>
</evidence>
<comment type="function">
    <text evidence="10">Catalyzes the transfer of pyrophosphate from adenosine triphosphate (ATP) to 6-hydroxymethyl-7,8-dihydropterin, an enzymatic step in folate biosynthesis pathway.</text>
</comment>
<keyword evidence="9" id="KW-0289">Folate biosynthesis</keyword>
<dbReference type="EMBL" id="JBBLZC010000027">
    <property type="protein sequence ID" value="MEK0085436.1"/>
    <property type="molecule type" value="Genomic_DNA"/>
</dbReference>
<keyword evidence="7" id="KW-0418">Kinase</keyword>
<evidence type="ECO:0000256" key="1">
    <source>
        <dbReference type="ARBA" id="ARBA00005051"/>
    </source>
</evidence>
<evidence type="ECO:0000256" key="6">
    <source>
        <dbReference type="ARBA" id="ARBA00022741"/>
    </source>
</evidence>
<keyword evidence="6" id="KW-0547">Nucleotide-binding</keyword>
<organism evidence="14 15">
    <name type="scientific">Benzoatithermus flavus</name>
    <dbReference type="NCBI Taxonomy" id="3108223"/>
    <lineage>
        <taxon>Bacteria</taxon>
        <taxon>Pseudomonadati</taxon>
        <taxon>Pseudomonadota</taxon>
        <taxon>Alphaproteobacteria</taxon>
        <taxon>Geminicoccales</taxon>
        <taxon>Geminicoccaceae</taxon>
        <taxon>Benzoatithermus</taxon>
    </lineage>
</organism>
<gene>
    <name evidence="14" type="ORF">U1T56_19970</name>
</gene>
<dbReference type="SUPFAM" id="SSF55083">
    <property type="entry name" value="6-hydroxymethyl-7,8-dihydropterin pyrophosphokinase, HPPK"/>
    <property type="match status" value="1"/>
</dbReference>
<dbReference type="Gene3D" id="3.30.70.560">
    <property type="entry name" value="7,8-Dihydro-6-hydroxymethylpterin-pyrophosphokinase HPPK"/>
    <property type="match status" value="1"/>
</dbReference>
<dbReference type="Pfam" id="PF01288">
    <property type="entry name" value="HPPK"/>
    <property type="match status" value="1"/>
</dbReference>
<evidence type="ECO:0000256" key="3">
    <source>
        <dbReference type="ARBA" id="ARBA00013253"/>
    </source>
</evidence>
<dbReference type="PANTHER" id="PTHR43071:SF1">
    <property type="entry name" value="2-AMINO-4-HYDROXY-6-HYDROXYMETHYLDIHYDROPTERIDINE PYROPHOSPHOKINASE"/>
    <property type="match status" value="1"/>
</dbReference>
<dbReference type="InterPro" id="IPR035907">
    <property type="entry name" value="Hppk_sf"/>
</dbReference>
<comment type="caution">
    <text evidence="14">The sequence shown here is derived from an EMBL/GenBank/DDBJ whole genome shotgun (WGS) entry which is preliminary data.</text>
</comment>
<evidence type="ECO:0000256" key="8">
    <source>
        <dbReference type="ARBA" id="ARBA00022840"/>
    </source>
</evidence>
<evidence type="ECO:0000256" key="4">
    <source>
        <dbReference type="ARBA" id="ARBA00016218"/>
    </source>
</evidence>
<dbReference type="InterPro" id="IPR000550">
    <property type="entry name" value="Hppk"/>
</dbReference>
<dbReference type="PANTHER" id="PTHR43071">
    <property type="entry name" value="2-AMINO-4-HYDROXY-6-HYDROXYMETHYLDIHYDROPTERIDINE PYROPHOSPHOKINASE"/>
    <property type="match status" value="1"/>
</dbReference>
<reference evidence="14 15" key="1">
    <citation type="submission" date="2024-01" db="EMBL/GenBank/DDBJ databases">
        <title>Multi-omics insights into the function and evolution of sodium benzoate biodegradation pathways in Benzoatithermus flavus gen. nov., sp. nov. from hot spring.</title>
        <authorList>
            <person name="Hu C.-J."/>
            <person name="Li W.-J."/>
        </authorList>
    </citation>
    <scope>NUCLEOTIDE SEQUENCE [LARGE SCALE GENOMIC DNA]</scope>
    <source>
        <strain evidence="14 15">SYSU G07066</strain>
    </source>
</reference>
<comment type="pathway">
    <text evidence="1">Cofactor biosynthesis; tetrahydrofolate biosynthesis; 2-amino-4-hydroxy-6-hydroxymethyl-7,8-dihydropteridine diphosphate from 7,8-dihydroneopterin triphosphate: step 4/4.</text>
</comment>
<dbReference type="Proteomes" id="UP001375743">
    <property type="component" value="Unassembled WGS sequence"/>
</dbReference>
<proteinExistence type="inferred from homology"/>
<protein>
    <recommendedName>
        <fullName evidence="4">2-amino-4-hydroxy-6-hydroxymethyldihydropteridine pyrophosphokinase</fullName>
        <ecNumber evidence="3">2.7.6.3</ecNumber>
    </recommendedName>
    <alternativeName>
        <fullName evidence="11">6-hydroxymethyl-7,8-dihydropterin pyrophosphokinase</fullName>
    </alternativeName>
    <alternativeName>
        <fullName evidence="12">7,8-dihydro-6-hydroxymethylpterin-pyrophosphokinase</fullName>
    </alternativeName>
</protein>
<dbReference type="GO" id="GO:0003848">
    <property type="term" value="F:2-amino-4-hydroxy-6-hydroxymethyldihydropteridine diphosphokinase activity"/>
    <property type="evidence" value="ECO:0007669"/>
    <property type="project" value="UniProtKB-EC"/>
</dbReference>
<evidence type="ECO:0000256" key="12">
    <source>
        <dbReference type="ARBA" id="ARBA00033413"/>
    </source>
</evidence>
<evidence type="ECO:0000256" key="10">
    <source>
        <dbReference type="ARBA" id="ARBA00029409"/>
    </source>
</evidence>
<evidence type="ECO:0000256" key="5">
    <source>
        <dbReference type="ARBA" id="ARBA00022679"/>
    </source>
</evidence>
<keyword evidence="8" id="KW-0067">ATP-binding</keyword>
<comment type="similarity">
    <text evidence="2">Belongs to the HPPK family.</text>
</comment>